<evidence type="ECO:0000259" key="2">
    <source>
        <dbReference type="PROSITE" id="PS50105"/>
    </source>
</evidence>
<dbReference type="SUPFAM" id="SSF47769">
    <property type="entry name" value="SAM/Pointed domain"/>
    <property type="match status" value="1"/>
</dbReference>
<dbReference type="InterPro" id="IPR001660">
    <property type="entry name" value="SAM"/>
</dbReference>
<dbReference type="CDD" id="cd09531">
    <property type="entry name" value="SAM_CS047"/>
    <property type="match status" value="1"/>
</dbReference>
<feature type="compositionally biased region" description="Polar residues" evidence="1">
    <location>
        <begin position="284"/>
        <end position="293"/>
    </location>
</feature>
<feature type="compositionally biased region" description="Low complexity" evidence="1">
    <location>
        <begin position="83"/>
        <end position="106"/>
    </location>
</feature>
<dbReference type="PANTHER" id="PTHR21359">
    <property type="entry name" value="DUF5577 DOMAIN-CONTAINING PROTEIN"/>
    <property type="match status" value="1"/>
</dbReference>
<dbReference type="GO" id="GO:0005634">
    <property type="term" value="C:nucleus"/>
    <property type="evidence" value="ECO:0007669"/>
    <property type="project" value="TreeGrafter"/>
</dbReference>
<organism evidence="3 4">
    <name type="scientific">Elysia crispata</name>
    <name type="common">lettuce slug</name>
    <dbReference type="NCBI Taxonomy" id="231223"/>
    <lineage>
        <taxon>Eukaryota</taxon>
        <taxon>Metazoa</taxon>
        <taxon>Spiralia</taxon>
        <taxon>Lophotrochozoa</taxon>
        <taxon>Mollusca</taxon>
        <taxon>Gastropoda</taxon>
        <taxon>Heterobranchia</taxon>
        <taxon>Euthyneura</taxon>
        <taxon>Panpulmonata</taxon>
        <taxon>Sacoglossa</taxon>
        <taxon>Placobranchoidea</taxon>
        <taxon>Plakobranchidae</taxon>
        <taxon>Elysia</taxon>
    </lineage>
</organism>
<dbReference type="Pfam" id="PF18017">
    <property type="entry name" value="SAM_4"/>
    <property type="match status" value="1"/>
</dbReference>
<feature type="compositionally biased region" description="Basic and acidic residues" evidence="1">
    <location>
        <begin position="262"/>
        <end position="283"/>
    </location>
</feature>
<evidence type="ECO:0000313" key="4">
    <source>
        <dbReference type="Proteomes" id="UP001283361"/>
    </source>
</evidence>
<feature type="region of interest" description="Disordered" evidence="1">
    <location>
        <begin position="83"/>
        <end position="142"/>
    </location>
</feature>
<feature type="domain" description="SAM" evidence="2">
    <location>
        <begin position="2"/>
        <end position="73"/>
    </location>
</feature>
<accession>A0AAE0ZRZ1</accession>
<dbReference type="EMBL" id="JAWDGP010003531">
    <property type="protein sequence ID" value="KAK3773517.1"/>
    <property type="molecule type" value="Genomic_DNA"/>
</dbReference>
<protein>
    <recommendedName>
        <fullName evidence="2">SAM domain-containing protein</fullName>
    </recommendedName>
</protein>
<dbReference type="Gene3D" id="1.10.150.50">
    <property type="entry name" value="Transcription Factor, Ets-1"/>
    <property type="match status" value="1"/>
</dbReference>
<gene>
    <name evidence="3" type="ORF">RRG08_022231</name>
</gene>
<reference evidence="3" key="1">
    <citation type="journal article" date="2023" name="G3 (Bethesda)">
        <title>A reference genome for the long-term kleptoplast-retaining sea slug Elysia crispata morphotype clarki.</title>
        <authorList>
            <person name="Eastman K.E."/>
            <person name="Pendleton A.L."/>
            <person name="Shaikh M.A."/>
            <person name="Suttiyut T."/>
            <person name="Ogas R."/>
            <person name="Tomko P."/>
            <person name="Gavelis G."/>
            <person name="Widhalm J.R."/>
            <person name="Wisecaver J.H."/>
        </authorList>
    </citation>
    <scope>NUCLEOTIDE SEQUENCE</scope>
    <source>
        <strain evidence="3">ECLA1</strain>
    </source>
</reference>
<dbReference type="PROSITE" id="PS50105">
    <property type="entry name" value="SAM_DOMAIN"/>
    <property type="match status" value="1"/>
</dbReference>
<dbReference type="InterPro" id="IPR040772">
    <property type="entry name" value="C19orf47_SAM"/>
</dbReference>
<proteinExistence type="predicted"/>
<evidence type="ECO:0000313" key="3">
    <source>
        <dbReference type="EMBL" id="KAK3773517.1"/>
    </source>
</evidence>
<dbReference type="InterPro" id="IPR039161">
    <property type="entry name" value="C19orf47-like"/>
</dbReference>
<evidence type="ECO:0000256" key="1">
    <source>
        <dbReference type="SAM" id="MobiDB-lite"/>
    </source>
</evidence>
<dbReference type="AlphaFoldDB" id="A0AAE0ZRZ1"/>
<sequence length="367" mass="39641">MASMSETSYWINFFTSSGIPAGDATHYAIIFCDNRITREMLLDLSKEYLTDMGISRLGDVIAILKHAKEVYNQEARDKVMKSTALSLESNSQSSHSASPRRSTAASRMVNHFTGKHPEAAPMSQSPVPKLPPPDPPRQKRKVSVFERLGADDLQATVSLPSGNNTAGQNSVFSRLGGKAATKRAASSTSLDDLDHLIESNSSLPYAGVLKHSPSPAKKANIKVAVSRPQIKMKKITKTVKIEDEKALNIQRPEVSTTTEGVLSDHAKKDSLSLKDRLGRKSDLETPSSTSSVKTGRPKYMANAKQKTKQVITLQKRLGSRKEDSQSSPIVSSSGEKTIVGAKRGGMLSDALSKSSGGVFSRLGKKTS</sequence>
<feature type="compositionally biased region" description="Polar residues" evidence="1">
    <location>
        <begin position="325"/>
        <end position="335"/>
    </location>
</feature>
<dbReference type="InterPro" id="IPR013761">
    <property type="entry name" value="SAM/pointed_sf"/>
</dbReference>
<keyword evidence="4" id="KW-1185">Reference proteome</keyword>
<name>A0AAE0ZRZ1_9GAST</name>
<feature type="region of interest" description="Disordered" evidence="1">
    <location>
        <begin position="252"/>
        <end position="367"/>
    </location>
</feature>
<dbReference type="PANTHER" id="PTHR21359:SF1">
    <property type="entry name" value="DUF5577 DOMAIN-CONTAINING PROTEIN"/>
    <property type="match status" value="1"/>
</dbReference>
<comment type="caution">
    <text evidence="3">The sequence shown here is derived from an EMBL/GenBank/DDBJ whole genome shotgun (WGS) entry which is preliminary data.</text>
</comment>
<dbReference type="Proteomes" id="UP001283361">
    <property type="component" value="Unassembled WGS sequence"/>
</dbReference>